<accession>A0A2J6T6X5</accession>
<dbReference type="RefSeq" id="XP_024735671.1">
    <property type="nucleotide sequence ID" value="XM_024874943.1"/>
</dbReference>
<dbReference type="PANTHER" id="PTHR43201">
    <property type="entry name" value="ACYL-COA SYNTHETASE"/>
    <property type="match status" value="1"/>
</dbReference>
<dbReference type="EMBL" id="KZ613817">
    <property type="protein sequence ID" value="PMD58767.1"/>
    <property type="molecule type" value="Genomic_DNA"/>
</dbReference>
<name>A0A2J6T6X5_9HELO</name>
<dbReference type="Gene3D" id="3.30.300.30">
    <property type="match status" value="1"/>
</dbReference>
<dbReference type="Pfam" id="PF00501">
    <property type="entry name" value="AMP-binding"/>
    <property type="match status" value="1"/>
</dbReference>
<evidence type="ECO:0000259" key="2">
    <source>
        <dbReference type="Pfam" id="PF00501"/>
    </source>
</evidence>
<dbReference type="PROSITE" id="PS00455">
    <property type="entry name" value="AMP_BINDING"/>
    <property type="match status" value="1"/>
</dbReference>
<comment type="similarity">
    <text evidence="1">Belongs to the ATP-dependent AMP-binding enzyme family.</text>
</comment>
<evidence type="ECO:0000313" key="3">
    <source>
        <dbReference type="EMBL" id="PMD58767.1"/>
    </source>
</evidence>
<keyword evidence="4" id="KW-1185">Reference proteome</keyword>
<feature type="domain" description="AMP-dependent synthetase/ligase" evidence="2">
    <location>
        <begin position="68"/>
        <end position="379"/>
    </location>
</feature>
<evidence type="ECO:0000313" key="4">
    <source>
        <dbReference type="Proteomes" id="UP000235371"/>
    </source>
</evidence>
<dbReference type="STRING" id="1095630.A0A2J6T6X5"/>
<gene>
    <name evidence="3" type="ORF">K444DRAFT_530976</name>
</gene>
<protein>
    <submittedName>
        <fullName evidence="3">Acetyl-CoA synthetase-like protein</fullName>
    </submittedName>
</protein>
<reference evidence="3 4" key="1">
    <citation type="submission" date="2016-04" db="EMBL/GenBank/DDBJ databases">
        <title>A degradative enzymes factory behind the ericoid mycorrhizal symbiosis.</title>
        <authorList>
            <consortium name="DOE Joint Genome Institute"/>
            <person name="Martino E."/>
            <person name="Morin E."/>
            <person name="Grelet G."/>
            <person name="Kuo A."/>
            <person name="Kohler A."/>
            <person name="Daghino S."/>
            <person name="Barry K."/>
            <person name="Choi C."/>
            <person name="Cichocki N."/>
            <person name="Clum A."/>
            <person name="Copeland A."/>
            <person name="Hainaut M."/>
            <person name="Haridas S."/>
            <person name="Labutti K."/>
            <person name="Lindquist E."/>
            <person name="Lipzen A."/>
            <person name="Khouja H.-R."/>
            <person name="Murat C."/>
            <person name="Ohm R."/>
            <person name="Olson A."/>
            <person name="Spatafora J."/>
            <person name="Veneault-Fourrey C."/>
            <person name="Henrissat B."/>
            <person name="Grigoriev I."/>
            <person name="Martin F."/>
            <person name="Perotto S."/>
        </authorList>
    </citation>
    <scope>NUCLEOTIDE SEQUENCE [LARGE SCALE GENOMIC DNA]</scope>
    <source>
        <strain evidence="3 4">E</strain>
    </source>
</reference>
<dbReference type="GO" id="GO:0031956">
    <property type="term" value="F:medium-chain fatty acid-CoA ligase activity"/>
    <property type="evidence" value="ECO:0007669"/>
    <property type="project" value="TreeGrafter"/>
</dbReference>
<dbReference type="SUPFAM" id="SSF56801">
    <property type="entry name" value="Acetyl-CoA synthetase-like"/>
    <property type="match status" value="1"/>
</dbReference>
<dbReference type="Gene3D" id="3.40.50.12780">
    <property type="entry name" value="N-terminal domain of ligase-like"/>
    <property type="match status" value="1"/>
</dbReference>
<proteinExistence type="inferred from homology"/>
<dbReference type="InterPro" id="IPR020845">
    <property type="entry name" value="AMP-binding_CS"/>
</dbReference>
<dbReference type="AlphaFoldDB" id="A0A2J6T6X5"/>
<organism evidence="3 4">
    <name type="scientific">Hyaloscypha bicolor E</name>
    <dbReference type="NCBI Taxonomy" id="1095630"/>
    <lineage>
        <taxon>Eukaryota</taxon>
        <taxon>Fungi</taxon>
        <taxon>Dikarya</taxon>
        <taxon>Ascomycota</taxon>
        <taxon>Pezizomycotina</taxon>
        <taxon>Leotiomycetes</taxon>
        <taxon>Helotiales</taxon>
        <taxon>Hyaloscyphaceae</taxon>
        <taxon>Hyaloscypha</taxon>
        <taxon>Hyaloscypha bicolor</taxon>
    </lineage>
</organism>
<dbReference type="GO" id="GO:0006631">
    <property type="term" value="P:fatty acid metabolic process"/>
    <property type="evidence" value="ECO:0007669"/>
    <property type="project" value="TreeGrafter"/>
</dbReference>
<dbReference type="OrthoDB" id="6614653at2759"/>
<sequence length="562" mass="62855">MQHSFPPISPFLELMQSEENTPTTIILRDHSSGMTVTAGQLLHSVSLLRAKLQATLVQDRMYDARNNEGRFIFLVAPPGLEYVVSMLTIFSLGAGMSAQSIAIRPEEMKHYFNLAKPLALLYTPALTEKIEAVKALCAEDNTGSNSKFPFVEIHITYPESSATHTYKSDPSIGSRSEQIGTLFFTSGTSGKPKGVVHSYSALLASARERIETWKLTENDVVLNQKPGNWMGGIFGILPSLISGACLETCAGVFNPKWFWERISRGGVSVFSIAPEGYDRLAEYFDEHIAMLPPARKEIYIHGIIAARFPGVTGSLLLPQTQKRWTDLRRGKPLLNLYGSTEVTLICSMRWENPDYSYMCSVGPAVPGVEVKLVDGEMRLKAPTMFSRYISDDPTQTEKAFDSEGFFKTGDCAEKIGDCYILHGRADIDVLHFWGFTLHTGEIESALFSLHYIANAIVLPLEDEEYQQRAAAILQIKPSFQSKQLNLDTLRNDLTEMTGLMLFKQPTVVYWLREGEEISLTANGKISKTEARKKFFGDGWRCKRSVEVLDLKGMEYWRMGGQC</sequence>
<dbReference type="InterPro" id="IPR000873">
    <property type="entry name" value="AMP-dep_synth/lig_dom"/>
</dbReference>
<dbReference type="GeneID" id="36583023"/>
<dbReference type="InParanoid" id="A0A2J6T6X5"/>
<dbReference type="PANTHER" id="PTHR43201:SF8">
    <property type="entry name" value="ACYL-COA SYNTHETASE FAMILY MEMBER 3"/>
    <property type="match status" value="1"/>
</dbReference>
<dbReference type="InterPro" id="IPR042099">
    <property type="entry name" value="ANL_N_sf"/>
</dbReference>
<dbReference type="Proteomes" id="UP000235371">
    <property type="component" value="Unassembled WGS sequence"/>
</dbReference>
<evidence type="ECO:0000256" key="1">
    <source>
        <dbReference type="ARBA" id="ARBA00006432"/>
    </source>
</evidence>
<dbReference type="InterPro" id="IPR045851">
    <property type="entry name" value="AMP-bd_C_sf"/>
</dbReference>